<evidence type="ECO:0000313" key="2">
    <source>
        <dbReference type="EMBL" id="AGP39614.1"/>
    </source>
</evidence>
<evidence type="ECO:0000313" key="3">
    <source>
        <dbReference type="Proteomes" id="UP000014803"/>
    </source>
</evidence>
<evidence type="ECO:0000259" key="1">
    <source>
        <dbReference type="Pfam" id="PF09937"/>
    </source>
</evidence>
<dbReference type="PATRIC" id="fig|1254432.3.peg.8389"/>
<organism evidence="2 3">
    <name type="scientific">Sorangium cellulosum So0157-2</name>
    <dbReference type="NCBI Taxonomy" id="1254432"/>
    <lineage>
        <taxon>Bacteria</taxon>
        <taxon>Pseudomonadati</taxon>
        <taxon>Myxococcota</taxon>
        <taxon>Polyangia</taxon>
        <taxon>Polyangiales</taxon>
        <taxon>Polyangiaceae</taxon>
        <taxon>Sorangium</taxon>
    </lineage>
</organism>
<feature type="domain" description="DUF2169" evidence="1">
    <location>
        <begin position="30"/>
        <end position="317"/>
    </location>
</feature>
<dbReference type="eggNOG" id="COG5351">
    <property type="taxonomic scope" value="Bacteria"/>
</dbReference>
<dbReference type="EMBL" id="CP003969">
    <property type="protein sequence ID" value="AGP39614.1"/>
    <property type="molecule type" value="Genomic_DNA"/>
</dbReference>
<dbReference type="STRING" id="1254432.SCE1572_37050"/>
<dbReference type="KEGG" id="scu:SCE1572_37050"/>
<reference evidence="2 3" key="1">
    <citation type="journal article" date="2013" name="Sci. Rep.">
        <title>Extraordinary expansion of a Sorangium cellulosum genome from an alkaline milieu.</title>
        <authorList>
            <person name="Han K."/>
            <person name="Li Z.F."/>
            <person name="Peng R."/>
            <person name="Zhu L.P."/>
            <person name="Zhou T."/>
            <person name="Wang L.G."/>
            <person name="Li S.G."/>
            <person name="Zhang X.B."/>
            <person name="Hu W."/>
            <person name="Wu Z.H."/>
            <person name="Qin N."/>
            <person name="Li Y.Z."/>
        </authorList>
    </citation>
    <scope>NUCLEOTIDE SEQUENCE [LARGE SCALE GENOMIC DNA]</scope>
    <source>
        <strain evidence="2 3">So0157-2</strain>
    </source>
</reference>
<dbReference type="AlphaFoldDB" id="S4Y476"/>
<proteinExistence type="predicted"/>
<gene>
    <name evidence="2" type="ORF">SCE1572_37050</name>
</gene>
<accession>S4Y476</accession>
<dbReference type="InterPro" id="IPR018683">
    <property type="entry name" value="DUF2169"/>
</dbReference>
<dbReference type="HOGENOM" id="CLU_045796_0_0_7"/>
<sequence>MRELSADISMSVANESPFAVQPVPLIDRDGNDVLVAIIKGTFIVDRSGRPTLADDPAPVRIADEPWDPASPRSSLRFPSDLGVAKLGTDVVVTGDAIAPAKVPVLDVVVKVRRRLTPLRVHGPRVFSRGVFGVRIGPAQPFLRTPIVYERAYGGMSEDLSVIELRNPAGVGAAKSAAELVDQPAPQIEHPDRPHGSPSDRHPPMGFGAIMTHWSPRLEYAGTFDARWKATRMPLPPDDLDVRFGNVAHPSLQFEEHLAPGDPVGVHGMSLDPLVFALPALPLAASARYDTGERVVARPPIDTVLLQPEARRVELVARAVFPIGRGRRVLREVVVRGDG</sequence>
<dbReference type="Proteomes" id="UP000014803">
    <property type="component" value="Chromosome"/>
</dbReference>
<protein>
    <recommendedName>
        <fullName evidence="1">DUF2169 domain-containing protein</fullName>
    </recommendedName>
</protein>
<dbReference type="Pfam" id="PF09937">
    <property type="entry name" value="DUF2169"/>
    <property type="match status" value="1"/>
</dbReference>
<name>S4Y476_SORCE</name>